<protein>
    <recommendedName>
        <fullName evidence="4">SCY1-like protein 2</fullName>
    </recommendedName>
</protein>
<feature type="region of interest" description="Disordered" evidence="1">
    <location>
        <begin position="204"/>
        <end position="265"/>
    </location>
</feature>
<dbReference type="InterPro" id="IPR051177">
    <property type="entry name" value="CIK-Related_Protein"/>
</dbReference>
<evidence type="ECO:0000313" key="3">
    <source>
        <dbReference type="Proteomes" id="UP000298663"/>
    </source>
</evidence>
<dbReference type="Proteomes" id="UP000298663">
    <property type="component" value="Unassembled WGS sequence"/>
</dbReference>
<evidence type="ECO:0008006" key="4">
    <source>
        <dbReference type="Google" id="ProtNLM"/>
    </source>
</evidence>
<organism evidence="2 3">
    <name type="scientific">Steinernema carpocapsae</name>
    <name type="common">Entomopathogenic nematode</name>
    <dbReference type="NCBI Taxonomy" id="34508"/>
    <lineage>
        <taxon>Eukaryota</taxon>
        <taxon>Metazoa</taxon>
        <taxon>Ecdysozoa</taxon>
        <taxon>Nematoda</taxon>
        <taxon>Chromadorea</taxon>
        <taxon>Rhabditida</taxon>
        <taxon>Tylenchina</taxon>
        <taxon>Panagrolaimomorpha</taxon>
        <taxon>Strongyloidoidea</taxon>
        <taxon>Steinernematidae</taxon>
        <taxon>Steinernema</taxon>
    </lineage>
</organism>
<keyword evidence="3" id="KW-1185">Reference proteome</keyword>
<accession>A0A4U5NDG7</accession>
<name>A0A4U5NDG7_STECR</name>
<comment type="caution">
    <text evidence="2">The sequence shown here is derived from an EMBL/GenBank/DDBJ whole genome shotgun (WGS) entry which is preliminary data.</text>
</comment>
<dbReference type="AlphaFoldDB" id="A0A4U5NDG7"/>
<dbReference type="EMBL" id="AZBU02000004">
    <property type="protein sequence ID" value="TKR80662.1"/>
    <property type="molecule type" value="Genomic_DNA"/>
</dbReference>
<evidence type="ECO:0000313" key="2">
    <source>
        <dbReference type="EMBL" id="TKR80662.1"/>
    </source>
</evidence>
<feature type="compositionally biased region" description="Basic and acidic residues" evidence="1">
    <location>
        <begin position="375"/>
        <end position="385"/>
    </location>
</feature>
<evidence type="ECO:0000256" key="1">
    <source>
        <dbReference type="SAM" id="MobiDB-lite"/>
    </source>
</evidence>
<dbReference type="PANTHER" id="PTHR12984">
    <property type="entry name" value="SCY1-RELATED S/T PROTEIN KINASE-LIKE"/>
    <property type="match status" value="1"/>
</dbReference>
<reference evidence="2 3" key="1">
    <citation type="journal article" date="2015" name="Genome Biol.">
        <title>Comparative genomics of Steinernema reveals deeply conserved gene regulatory networks.</title>
        <authorList>
            <person name="Dillman A.R."/>
            <person name="Macchietto M."/>
            <person name="Porter C.F."/>
            <person name="Rogers A."/>
            <person name="Williams B."/>
            <person name="Antoshechkin I."/>
            <person name="Lee M.M."/>
            <person name="Goodwin Z."/>
            <person name="Lu X."/>
            <person name="Lewis E.E."/>
            <person name="Goodrich-Blair H."/>
            <person name="Stock S.P."/>
            <person name="Adams B.J."/>
            <person name="Sternberg P.W."/>
            <person name="Mortazavi A."/>
        </authorList>
    </citation>
    <scope>NUCLEOTIDE SEQUENCE [LARGE SCALE GENOMIC DNA]</scope>
    <source>
        <strain evidence="2 3">ALL</strain>
    </source>
</reference>
<gene>
    <name evidence="2" type="ORF">L596_014701</name>
</gene>
<reference evidence="2 3" key="2">
    <citation type="journal article" date="2019" name="G3 (Bethesda)">
        <title>Hybrid Assembly of the Genome of the Entomopathogenic Nematode Steinernema carpocapsae Identifies the X-Chromosome.</title>
        <authorList>
            <person name="Serra L."/>
            <person name="Macchietto M."/>
            <person name="Macias-Munoz A."/>
            <person name="McGill C.J."/>
            <person name="Rodriguez I.M."/>
            <person name="Rodriguez B."/>
            <person name="Murad R."/>
            <person name="Mortazavi A."/>
        </authorList>
    </citation>
    <scope>NUCLEOTIDE SEQUENCE [LARGE SCALE GENOMIC DNA]</scope>
    <source>
        <strain evidence="2 3">ALL</strain>
    </source>
</reference>
<sequence>MRVTEQPVKVQTLVCLGKLMPSLESWMIAEQIIPTLPNINSKEPGILMAILGIYKLAFEMEQSPLSREQCAKNVLPFLMSTSVENTLNLNQFEQYIALSKKVLAKVEAEQRSRLQQLSASQEEQRDIKDFNAVLEQKNAKEVQRNFDGLVDLPSSDVPHYGGSTPTNGGAAFKSGPLSLEEKKRLAAEQEANLKIRAQPSLITSKTANSSAPSLKDLSLGAKPSQPPTRASNVDISSFLPPPSTSSFPVSRPQPPPNPSNFQISTNSLMFPTTAAFNTAPSNSVSGLDSLFTSSAGSGILPQKLSQPPLVSNPVNRGFQAKPAASSGKMDLSVFDSLIAFPSSQNTSRGSGAPPMNAMQKNVPGGVIRPNSATSKPRDPFDDLLG</sequence>
<dbReference type="PANTHER" id="PTHR12984:SF6">
    <property type="entry name" value="SCY1-LIKE PROTEIN 2"/>
    <property type="match status" value="1"/>
</dbReference>
<dbReference type="OrthoDB" id="79687at2759"/>
<feature type="region of interest" description="Disordered" evidence="1">
    <location>
        <begin position="343"/>
        <end position="385"/>
    </location>
</feature>
<proteinExistence type="predicted"/>